<dbReference type="InterPro" id="IPR036249">
    <property type="entry name" value="Thioredoxin-like_sf"/>
</dbReference>
<name>A0A8J4WQF1_9TREM</name>
<evidence type="ECO:0000313" key="4">
    <source>
        <dbReference type="Proteomes" id="UP000748531"/>
    </source>
</evidence>
<dbReference type="InterPro" id="IPR011893">
    <property type="entry name" value="Selenoprotein_Rdx-typ"/>
</dbReference>
<comment type="caution">
    <text evidence="3">The sequence shown here is derived from an EMBL/GenBank/DDBJ whole genome shotgun (WGS) entry which is preliminary data.</text>
</comment>
<evidence type="ECO:0000256" key="2">
    <source>
        <dbReference type="SAM" id="MobiDB-lite"/>
    </source>
</evidence>
<dbReference type="Gene3D" id="3.40.30.10">
    <property type="entry name" value="Glutaredoxin"/>
    <property type="match status" value="1"/>
</dbReference>
<organism evidence="3 4">
    <name type="scientific">Paragonimus heterotremus</name>
    <dbReference type="NCBI Taxonomy" id="100268"/>
    <lineage>
        <taxon>Eukaryota</taxon>
        <taxon>Metazoa</taxon>
        <taxon>Spiralia</taxon>
        <taxon>Lophotrochozoa</taxon>
        <taxon>Platyhelminthes</taxon>
        <taxon>Trematoda</taxon>
        <taxon>Digenea</taxon>
        <taxon>Plagiorchiida</taxon>
        <taxon>Troglotremata</taxon>
        <taxon>Troglotrematidae</taxon>
        <taxon>Paragonimus</taxon>
    </lineage>
</organism>
<feature type="compositionally biased region" description="Polar residues" evidence="2">
    <location>
        <begin position="12"/>
        <end position="25"/>
    </location>
</feature>
<evidence type="ECO:0000313" key="3">
    <source>
        <dbReference type="EMBL" id="KAF5399850.1"/>
    </source>
</evidence>
<dbReference type="EMBL" id="LUCH01003672">
    <property type="protein sequence ID" value="KAF5399850.1"/>
    <property type="molecule type" value="Genomic_DNA"/>
</dbReference>
<keyword evidence="1" id="KW-0676">Redox-active center</keyword>
<dbReference type="Pfam" id="PF10262">
    <property type="entry name" value="Rdx"/>
    <property type="match status" value="1"/>
</dbReference>
<accession>A0A8J4WQF1</accession>
<reference evidence="3" key="1">
    <citation type="submission" date="2019-05" db="EMBL/GenBank/DDBJ databases">
        <title>Annotation for the trematode Paragonimus heterotremus.</title>
        <authorList>
            <person name="Choi Y.-J."/>
        </authorList>
    </citation>
    <scope>NUCLEOTIDE SEQUENCE</scope>
    <source>
        <strain evidence="3">LC</strain>
    </source>
</reference>
<dbReference type="NCBIfam" id="TIGR02174">
    <property type="entry name" value="CXXU_selWTH"/>
    <property type="match status" value="1"/>
</dbReference>
<protein>
    <submittedName>
        <fullName evidence="3">Selenoprotein W</fullName>
    </submittedName>
</protein>
<gene>
    <name evidence="3" type="ORF">PHET_06953</name>
</gene>
<dbReference type="SUPFAM" id="SSF52833">
    <property type="entry name" value="Thioredoxin-like"/>
    <property type="match status" value="1"/>
</dbReference>
<keyword evidence="4" id="KW-1185">Reference proteome</keyword>
<dbReference type="AlphaFoldDB" id="A0A8J4WQF1"/>
<sequence>MLYIVEHEDMSRSSGNSRMSLNVGSLTGEGTPRSTGWFEVTLANGDLVHSKKHGDGFVDSEKKWKKICEGIEKLL</sequence>
<evidence type="ECO:0000256" key="1">
    <source>
        <dbReference type="ARBA" id="ARBA00023284"/>
    </source>
</evidence>
<proteinExistence type="predicted"/>
<feature type="region of interest" description="Disordered" evidence="2">
    <location>
        <begin position="8"/>
        <end position="31"/>
    </location>
</feature>
<dbReference type="Proteomes" id="UP000748531">
    <property type="component" value="Unassembled WGS sequence"/>
</dbReference>
<dbReference type="OrthoDB" id="444492at2759"/>